<protein>
    <recommendedName>
        <fullName evidence="4">TIGR02611 family protein</fullName>
    </recommendedName>
</protein>
<reference evidence="2" key="1">
    <citation type="journal article" date="2014" name="Int. J. Syst. Evol. Microbiol.">
        <title>Complete genome sequence of Corynebacterium casei LMG S-19264T (=DSM 44701T), isolated from a smear-ripened cheese.</title>
        <authorList>
            <consortium name="US DOE Joint Genome Institute (JGI-PGF)"/>
            <person name="Walter F."/>
            <person name="Albersmeier A."/>
            <person name="Kalinowski J."/>
            <person name="Ruckert C."/>
        </authorList>
    </citation>
    <scope>NUCLEOTIDE SEQUENCE</scope>
    <source>
        <strain evidence="2">CGMCC 1.10749</strain>
    </source>
</reference>
<evidence type="ECO:0000313" key="3">
    <source>
        <dbReference type="Proteomes" id="UP000628079"/>
    </source>
</evidence>
<evidence type="ECO:0000256" key="1">
    <source>
        <dbReference type="SAM" id="Phobius"/>
    </source>
</evidence>
<feature type="transmembrane region" description="Helical" evidence="1">
    <location>
        <begin position="58"/>
        <end position="76"/>
    </location>
</feature>
<dbReference type="NCBIfam" id="TIGR02611">
    <property type="entry name" value="TIGR02611 family protein"/>
    <property type="match status" value="1"/>
</dbReference>
<dbReference type="Pfam" id="PF09656">
    <property type="entry name" value="PGPGW"/>
    <property type="match status" value="1"/>
</dbReference>
<reference evidence="2" key="2">
    <citation type="submission" date="2020-09" db="EMBL/GenBank/DDBJ databases">
        <authorList>
            <person name="Sun Q."/>
            <person name="Zhou Y."/>
        </authorList>
    </citation>
    <scope>NUCLEOTIDE SEQUENCE</scope>
    <source>
        <strain evidence="2">CGMCC 1.10749</strain>
    </source>
</reference>
<proteinExistence type="predicted"/>
<evidence type="ECO:0008006" key="4">
    <source>
        <dbReference type="Google" id="ProtNLM"/>
    </source>
</evidence>
<evidence type="ECO:0000313" key="2">
    <source>
        <dbReference type="EMBL" id="GGB65524.1"/>
    </source>
</evidence>
<dbReference type="AlphaFoldDB" id="A0A8H9FS68"/>
<dbReference type="EMBL" id="BMEA01000001">
    <property type="protein sequence ID" value="GGB65524.1"/>
    <property type="molecule type" value="Genomic_DNA"/>
</dbReference>
<dbReference type="RefSeq" id="WP_035947587.1">
    <property type="nucleotide sequence ID" value="NZ_BMEA01000001.1"/>
</dbReference>
<keyword evidence="1" id="KW-0472">Membrane</keyword>
<gene>
    <name evidence="2" type="ORF">GCM10011314_00910</name>
</gene>
<dbReference type="InterPro" id="IPR013434">
    <property type="entry name" value="CHP02611"/>
</dbReference>
<keyword evidence="1" id="KW-1133">Transmembrane helix</keyword>
<organism evidence="2 3">
    <name type="scientific">Knoellia flava</name>
    <dbReference type="NCBI Taxonomy" id="913969"/>
    <lineage>
        <taxon>Bacteria</taxon>
        <taxon>Bacillati</taxon>
        <taxon>Actinomycetota</taxon>
        <taxon>Actinomycetes</taxon>
        <taxon>Micrococcales</taxon>
        <taxon>Intrasporangiaceae</taxon>
        <taxon>Knoellia</taxon>
    </lineage>
</organism>
<dbReference type="InterPro" id="IPR019099">
    <property type="entry name" value="Uncharacterised_PGPGW_TM"/>
</dbReference>
<dbReference type="Proteomes" id="UP000628079">
    <property type="component" value="Unassembled WGS sequence"/>
</dbReference>
<feature type="transmembrane region" description="Helical" evidence="1">
    <location>
        <begin position="32"/>
        <end position="52"/>
    </location>
</feature>
<sequence>MSHEDHHVLVEDDEDDWAWRRRIRANARTARIYRIGVFVLGLVVVVVGLLLIPFPGPGWLIVIGGLAIWATEFERAQRVLEFVKEKVRAWEQWVKRQNPFVKLLAGLAGLAFVAAVLWVTFHFSGIPGFFPDGLENWMRTTARI</sequence>
<accession>A0A8H9FS68</accession>
<comment type="caution">
    <text evidence="2">The sequence shown here is derived from an EMBL/GenBank/DDBJ whole genome shotgun (WGS) entry which is preliminary data.</text>
</comment>
<feature type="transmembrane region" description="Helical" evidence="1">
    <location>
        <begin position="100"/>
        <end position="121"/>
    </location>
</feature>
<keyword evidence="1" id="KW-0812">Transmembrane</keyword>
<name>A0A8H9FS68_9MICO</name>